<accession>A0A645C751</accession>
<comment type="caution">
    <text evidence="1">The sequence shown here is derived from an EMBL/GenBank/DDBJ whole genome shotgun (WGS) entry which is preliminary data.</text>
</comment>
<dbReference type="EMBL" id="VSSQ01024976">
    <property type="protein sequence ID" value="MPM72811.1"/>
    <property type="molecule type" value="Genomic_DNA"/>
</dbReference>
<sequence>MKPAVGNQTALSRELSAKILRAAPVKGRHYKKEVNNKQADKKPYEHEYGIHVDFLRFLMIMYKWVLINPIKIVGATFGRPQRGLYASSSASAALPASGLLSPWRTNSIVTNAAAEKKAAYGKRILYPIESFSIKNPENIGVTI</sequence>
<proteinExistence type="predicted"/>
<dbReference type="AlphaFoldDB" id="A0A645C751"/>
<gene>
    <name evidence="1" type="ORF">SDC9_119787</name>
</gene>
<organism evidence="1">
    <name type="scientific">bioreactor metagenome</name>
    <dbReference type="NCBI Taxonomy" id="1076179"/>
    <lineage>
        <taxon>unclassified sequences</taxon>
        <taxon>metagenomes</taxon>
        <taxon>ecological metagenomes</taxon>
    </lineage>
</organism>
<evidence type="ECO:0000313" key="1">
    <source>
        <dbReference type="EMBL" id="MPM72811.1"/>
    </source>
</evidence>
<protein>
    <submittedName>
        <fullName evidence="1">Uncharacterized protein</fullName>
    </submittedName>
</protein>
<reference evidence="1" key="1">
    <citation type="submission" date="2019-08" db="EMBL/GenBank/DDBJ databases">
        <authorList>
            <person name="Kucharzyk K."/>
            <person name="Murdoch R.W."/>
            <person name="Higgins S."/>
            <person name="Loffler F."/>
        </authorList>
    </citation>
    <scope>NUCLEOTIDE SEQUENCE</scope>
</reference>
<name>A0A645C751_9ZZZZ</name>